<evidence type="ECO:0000313" key="3">
    <source>
        <dbReference type="Proteomes" id="UP000028186"/>
    </source>
</evidence>
<protein>
    <submittedName>
        <fullName evidence="2">Uncharacterized protein</fullName>
    </submittedName>
</protein>
<keyword evidence="1" id="KW-0472">Membrane</keyword>
<sequence length="256" mass="26685">MLKPVERGFFVGYFKKVPADVRGLMIGFIVFFIAAMATTSVLLSLNTESPGAGSYADELSGEHLIGTMEVKPYPILRIPASGTKPARAVMLAGSGKFGVDDRALPLAGKTAQAGGIFVKRGDLVMLLIGGEDDLKAGDPQMPALPVTSVPENLGRWRLTGEICDGKCSAGAMKPGTGLAHKACANLCISGGVPPVFVSASPVDGHIFFLLASKDGGPMPAALLDKTGLPVVLEGDIERRDDLLIFKIDSFSEKAGA</sequence>
<name>A0A068TEA5_NEOGA</name>
<dbReference type="AlphaFoldDB" id="A0A068TEA5"/>
<evidence type="ECO:0000313" key="2">
    <source>
        <dbReference type="EMBL" id="CDN56763.1"/>
    </source>
</evidence>
<dbReference type="RefSeq" id="WP_038548421.1">
    <property type="nucleotide sequence ID" value="NZ_HG938355.1"/>
</dbReference>
<organism evidence="2 3">
    <name type="scientific">Neorhizobium galegae bv. officinalis bv. officinalis str. HAMBI 1141</name>
    <dbReference type="NCBI Taxonomy" id="1028801"/>
    <lineage>
        <taxon>Bacteria</taxon>
        <taxon>Pseudomonadati</taxon>
        <taxon>Pseudomonadota</taxon>
        <taxon>Alphaproteobacteria</taxon>
        <taxon>Hyphomicrobiales</taxon>
        <taxon>Rhizobiaceae</taxon>
        <taxon>Rhizobium/Agrobacterium group</taxon>
        <taxon>Neorhizobium</taxon>
    </lineage>
</organism>
<dbReference type="KEGG" id="ngl:RG1141_CH44510"/>
<keyword evidence="1" id="KW-1133">Transmembrane helix</keyword>
<accession>A0A068TEA5</accession>
<keyword evidence="1" id="KW-0812">Transmembrane</keyword>
<feature type="transmembrane region" description="Helical" evidence="1">
    <location>
        <begin position="21"/>
        <end position="45"/>
    </location>
</feature>
<dbReference type="Proteomes" id="UP000028186">
    <property type="component" value="Chromosome I"/>
</dbReference>
<evidence type="ECO:0000256" key="1">
    <source>
        <dbReference type="SAM" id="Phobius"/>
    </source>
</evidence>
<dbReference type="HOGENOM" id="CLU_1085330_0_0_5"/>
<reference evidence="3" key="1">
    <citation type="journal article" date="2014" name="BMC Genomics">
        <title>Genome sequencing of two Neorhizobium galegae strains reveals a noeT gene responsible for the unusual acetylation of the nodulation factors.</title>
        <authorList>
            <person name="Osterman J."/>
            <person name="Marsh J."/>
            <person name="Laine P.K."/>
            <person name="Zeng Z."/>
            <person name="Alatalo E."/>
            <person name="Sullivan J.T."/>
            <person name="Young J.P."/>
            <person name="Thomas-Oates J."/>
            <person name="Paulin L."/>
            <person name="Lindstrom K."/>
        </authorList>
    </citation>
    <scope>NUCLEOTIDE SEQUENCE [LARGE SCALE GENOMIC DNA]</scope>
    <source>
        <strain evidence="3">HAMBI 1141</strain>
    </source>
</reference>
<dbReference type="PATRIC" id="fig|1028801.3.peg.4519"/>
<gene>
    <name evidence="2" type="ORF">RG1141_CH44510</name>
</gene>
<proteinExistence type="predicted"/>
<dbReference type="eggNOG" id="ENOG50301K2">
    <property type="taxonomic scope" value="Bacteria"/>
</dbReference>
<dbReference type="EMBL" id="HG938355">
    <property type="protein sequence ID" value="CDN56763.1"/>
    <property type="molecule type" value="Genomic_DNA"/>
</dbReference>